<name>A0A4R9H6R2_9LEPT</name>
<protein>
    <submittedName>
        <fullName evidence="1">Uncharacterized protein</fullName>
    </submittedName>
</protein>
<accession>A0A4R9H6R2</accession>
<organism evidence="1 2">
    <name type="scientific">Leptospira andrefontaineae</name>
    <dbReference type="NCBI Taxonomy" id="2484976"/>
    <lineage>
        <taxon>Bacteria</taxon>
        <taxon>Pseudomonadati</taxon>
        <taxon>Spirochaetota</taxon>
        <taxon>Spirochaetia</taxon>
        <taxon>Leptospirales</taxon>
        <taxon>Leptospiraceae</taxon>
        <taxon>Leptospira</taxon>
    </lineage>
</organism>
<dbReference type="EMBL" id="RQEY01000012">
    <property type="protein sequence ID" value="TGK41207.1"/>
    <property type="molecule type" value="Genomic_DNA"/>
</dbReference>
<proteinExistence type="predicted"/>
<evidence type="ECO:0000313" key="2">
    <source>
        <dbReference type="Proteomes" id="UP000298097"/>
    </source>
</evidence>
<evidence type="ECO:0000313" key="1">
    <source>
        <dbReference type="EMBL" id="TGK41207.1"/>
    </source>
</evidence>
<comment type="caution">
    <text evidence="1">The sequence shown here is derived from an EMBL/GenBank/DDBJ whole genome shotgun (WGS) entry which is preliminary data.</text>
</comment>
<sequence length="88" mass="10001">MEKVVKGVTLPKDKKVSSLKEARSEIIKRASSSPGLIHSHKRSSDRGVIVRSESVERFVNRKVSKYIIEPESDFSSWFFLSLPELPND</sequence>
<dbReference type="AlphaFoldDB" id="A0A4R9H6R2"/>
<keyword evidence="2" id="KW-1185">Reference proteome</keyword>
<reference evidence="1" key="1">
    <citation type="journal article" date="2019" name="PLoS Negl. Trop. Dis.">
        <title>Revisiting the worldwide diversity of Leptospira species in the environment.</title>
        <authorList>
            <person name="Vincent A.T."/>
            <person name="Schiettekatte O."/>
            <person name="Bourhy P."/>
            <person name="Veyrier F.J."/>
            <person name="Picardeau M."/>
        </authorList>
    </citation>
    <scope>NUCLEOTIDE SEQUENCE [LARGE SCALE GENOMIC DNA]</scope>
    <source>
        <strain evidence="1">201800301</strain>
    </source>
</reference>
<dbReference type="Proteomes" id="UP000298097">
    <property type="component" value="Unassembled WGS sequence"/>
</dbReference>
<gene>
    <name evidence="1" type="ORF">EHO65_07180</name>
</gene>
<dbReference type="RefSeq" id="WP_135773458.1">
    <property type="nucleotide sequence ID" value="NZ_RQEY01000012.1"/>
</dbReference>